<dbReference type="AlphaFoldDB" id="A0A382BJH3"/>
<organism evidence="3">
    <name type="scientific">marine metagenome</name>
    <dbReference type="NCBI Taxonomy" id="408172"/>
    <lineage>
        <taxon>unclassified sequences</taxon>
        <taxon>metagenomes</taxon>
        <taxon>ecological metagenomes</taxon>
    </lineage>
</organism>
<evidence type="ECO:0008006" key="4">
    <source>
        <dbReference type="Google" id="ProtNLM"/>
    </source>
</evidence>
<feature type="compositionally biased region" description="Basic and acidic residues" evidence="2">
    <location>
        <begin position="27"/>
        <end position="37"/>
    </location>
</feature>
<dbReference type="EMBL" id="UINC01029863">
    <property type="protein sequence ID" value="SVB13317.1"/>
    <property type="molecule type" value="Genomic_DNA"/>
</dbReference>
<keyword evidence="1" id="KW-0808">Transferase</keyword>
<dbReference type="PANTHER" id="PTHR48207:SF3">
    <property type="entry name" value="SUCCINATE--HYDROXYMETHYLGLUTARATE COA-TRANSFERASE"/>
    <property type="match status" value="1"/>
</dbReference>
<dbReference type="SUPFAM" id="SSF89796">
    <property type="entry name" value="CoA-transferase family III (CaiB/BaiF)"/>
    <property type="match status" value="1"/>
</dbReference>
<feature type="region of interest" description="Disordered" evidence="2">
    <location>
        <begin position="19"/>
        <end position="49"/>
    </location>
</feature>
<reference evidence="3" key="1">
    <citation type="submission" date="2018-05" db="EMBL/GenBank/DDBJ databases">
        <authorList>
            <person name="Lanie J.A."/>
            <person name="Ng W.-L."/>
            <person name="Kazmierczak K.M."/>
            <person name="Andrzejewski T.M."/>
            <person name="Davidsen T.M."/>
            <person name="Wayne K.J."/>
            <person name="Tettelin H."/>
            <person name="Glass J.I."/>
            <person name="Rusch D."/>
            <person name="Podicherti R."/>
            <person name="Tsui H.-C.T."/>
            <person name="Winkler M.E."/>
        </authorList>
    </citation>
    <scope>NUCLEOTIDE SEQUENCE</scope>
</reference>
<evidence type="ECO:0000313" key="3">
    <source>
        <dbReference type="EMBL" id="SVB13317.1"/>
    </source>
</evidence>
<protein>
    <recommendedName>
        <fullName evidence="4">CoA transferase</fullName>
    </recommendedName>
</protein>
<dbReference type="PANTHER" id="PTHR48207">
    <property type="entry name" value="SUCCINATE--HYDROXYMETHYLGLUTARATE COA-TRANSFERASE"/>
    <property type="match status" value="1"/>
</dbReference>
<feature type="compositionally biased region" description="Polar residues" evidence="2">
    <location>
        <begin position="408"/>
        <end position="417"/>
    </location>
</feature>
<dbReference type="InterPro" id="IPR044855">
    <property type="entry name" value="CoA-Trfase_III_dom3_sf"/>
</dbReference>
<gene>
    <name evidence="3" type="ORF">METZ01_LOCUS166171</name>
</gene>
<sequence length="417" mass="46751">MGAEVIKIESIQRIARGPINPSPDGMYPERDPGDHPWNRQANFNSTNRNKKGLTLDLKTRLGVEAFSDLVKVSDIVFCNYARSVMEGFNLGYEEVKNIKPDIIYMLMPGYGNTGPYKDYRSMGMAIDAITGHSYLRGYPDMDHTSNSLVHHPDAAAAVNATLALSTALVHRELTGEGQFIDMSQAESFMTHMGEMFIEYQMSGFPRDRRGNRHPAYAPQGAYKCEGEDNWIAISVTNAEQWNLFCEIIALGLDKDPRFSTMEDRIKNHDDLDSVITAWTLERDRYTVMNALQAKGIPSGVVLNCGPDTYADPHLNEREFFQIVEHPEAGIFPMSGPVLRFDSSYGSLTHNPSPTLGQHNNYILEDILGYSKSKIELMEEMEIIGTIPLPGADLGGSRRAAKEQERQKNTNFNNDQNE</sequence>
<dbReference type="InterPro" id="IPR023606">
    <property type="entry name" value="CoA-Trfase_III_dom_1_sf"/>
</dbReference>
<accession>A0A382BJH3</accession>
<dbReference type="Pfam" id="PF02515">
    <property type="entry name" value="CoA_transf_3"/>
    <property type="match status" value="1"/>
</dbReference>
<proteinExistence type="predicted"/>
<dbReference type="GO" id="GO:0008410">
    <property type="term" value="F:CoA-transferase activity"/>
    <property type="evidence" value="ECO:0007669"/>
    <property type="project" value="TreeGrafter"/>
</dbReference>
<dbReference type="Gene3D" id="3.30.1540.10">
    <property type="entry name" value="formyl-coa transferase, domain 3"/>
    <property type="match status" value="1"/>
</dbReference>
<name>A0A382BJH3_9ZZZZ</name>
<dbReference type="Gene3D" id="3.40.50.10540">
    <property type="entry name" value="Crotonobetainyl-coa:carnitine coa-transferase, domain 1"/>
    <property type="match status" value="1"/>
</dbReference>
<dbReference type="InterPro" id="IPR050483">
    <property type="entry name" value="CoA-transferase_III_domain"/>
</dbReference>
<evidence type="ECO:0000256" key="1">
    <source>
        <dbReference type="ARBA" id="ARBA00022679"/>
    </source>
</evidence>
<feature type="region of interest" description="Disordered" evidence="2">
    <location>
        <begin position="387"/>
        <end position="417"/>
    </location>
</feature>
<evidence type="ECO:0000256" key="2">
    <source>
        <dbReference type="SAM" id="MobiDB-lite"/>
    </source>
</evidence>
<dbReference type="InterPro" id="IPR003673">
    <property type="entry name" value="CoA-Trfase_fam_III"/>
</dbReference>